<evidence type="ECO:0000256" key="3">
    <source>
        <dbReference type="ARBA" id="ARBA00023163"/>
    </source>
</evidence>
<dbReference type="InterPro" id="IPR010982">
    <property type="entry name" value="Lambda_DNA-bd_dom_sf"/>
</dbReference>
<dbReference type="PANTHER" id="PTHR30146">
    <property type="entry name" value="LACI-RELATED TRANSCRIPTIONAL REPRESSOR"/>
    <property type="match status" value="1"/>
</dbReference>
<dbReference type="InterPro" id="IPR028082">
    <property type="entry name" value="Peripla_BP_I"/>
</dbReference>
<evidence type="ECO:0000256" key="2">
    <source>
        <dbReference type="ARBA" id="ARBA00023125"/>
    </source>
</evidence>
<keyword evidence="2" id="KW-0238">DNA-binding</keyword>
<dbReference type="SUPFAM" id="SSF53822">
    <property type="entry name" value="Periplasmic binding protein-like I"/>
    <property type="match status" value="1"/>
</dbReference>
<dbReference type="SUPFAM" id="SSF47413">
    <property type="entry name" value="lambda repressor-like DNA-binding domains"/>
    <property type="match status" value="1"/>
</dbReference>
<dbReference type="GO" id="GO:0003700">
    <property type="term" value="F:DNA-binding transcription factor activity"/>
    <property type="evidence" value="ECO:0007669"/>
    <property type="project" value="TreeGrafter"/>
</dbReference>
<dbReference type="Gene3D" id="1.10.260.40">
    <property type="entry name" value="lambda repressor-like DNA-binding domains"/>
    <property type="match status" value="1"/>
</dbReference>
<dbReference type="InterPro" id="IPR000843">
    <property type="entry name" value="HTH_LacI"/>
</dbReference>
<dbReference type="PANTHER" id="PTHR30146:SF109">
    <property type="entry name" value="HTH-TYPE TRANSCRIPTIONAL REGULATOR GALS"/>
    <property type="match status" value="1"/>
</dbReference>
<accession>A0A438LZE3</accession>
<dbReference type="PROSITE" id="PS50932">
    <property type="entry name" value="HTH_LACI_2"/>
    <property type="match status" value="1"/>
</dbReference>
<dbReference type="InterPro" id="IPR046335">
    <property type="entry name" value="LacI/GalR-like_sensor"/>
</dbReference>
<comment type="caution">
    <text evidence="6">The sequence shown here is derived from an EMBL/GenBank/DDBJ whole genome shotgun (WGS) entry which is preliminary data.</text>
</comment>
<keyword evidence="7" id="KW-1185">Reference proteome</keyword>
<dbReference type="SMART" id="SM00354">
    <property type="entry name" value="HTH_LACI"/>
    <property type="match status" value="1"/>
</dbReference>
<organism evidence="6 7">
    <name type="scientific">Nonomuraea polychroma</name>
    <dbReference type="NCBI Taxonomy" id="46176"/>
    <lineage>
        <taxon>Bacteria</taxon>
        <taxon>Bacillati</taxon>
        <taxon>Actinomycetota</taxon>
        <taxon>Actinomycetes</taxon>
        <taxon>Streptosporangiales</taxon>
        <taxon>Streptosporangiaceae</taxon>
        <taxon>Nonomuraea</taxon>
    </lineage>
</organism>
<dbReference type="Gene3D" id="3.40.50.2300">
    <property type="match status" value="2"/>
</dbReference>
<dbReference type="Pfam" id="PF13377">
    <property type="entry name" value="Peripla_BP_3"/>
    <property type="match status" value="1"/>
</dbReference>
<feature type="domain" description="HTH lacI-type" evidence="5">
    <location>
        <begin position="22"/>
        <end position="76"/>
    </location>
</feature>
<dbReference type="CDD" id="cd01392">
    <property type="entry name" value="HTH_LacI"/>
    <property type="match status" value="1"/>
</dbReference>
<keyword evidence="3" id="KW-0804">Transcription</keyword>
<evidence type="ECO:0000256" key="4">
    <source>
        <dbReference type="SAM" id="MobiDB-lite"/>
    </source>
</evidence>
<evidence type="ECO:0000313" key="6">
    <source>
        <dbReference type="EMBL" id="RVX38900.1"/>
    </source>
</evidence>
<protein>
    <submittedName>
        <fullName evidence="6">LacI family transcriptional regulator</fullName>
    </submittedName>
</protein>
<feature type="region of interest" description="Disordered" evidence="4">
    <location>
        <begin position="1"/>
        <end position="21"/>
    </location>
</feature>
<evidence type="ECO:0000313" key="7">
    <source>
        <dbReference type="Proteomes" id="UP000284824"/>
    </source>
</evidence>
<evidence type="ECO:0000256" key="1">
    <source>
        <dbReference type="ARBA" id="ARBA00023015"/>
    </source>
</evidence>
<dbReference type="GO" id="GO:0000976">
    <property type="term" value="F:transcription cis-regulatory region binding"/>
    <property type="evidence" value="ECO:0007669"/>
    <property type="project" value="TreeGrafter"/>
</dbReference>
<keyword evidence="1" id="KW-0805">Transcription regulation</keyword>
<proteinExistence type="predicted"/>
<reference evidence="6 7" key="1">
    <citation type="submission" date="2019-01" db="EMBL/GenBank/DDBJ databases">
        <title>Sequencing the genomes of 1000 actinobacteria strains.</title>
        <authorList>
            <person name="Klenk H.-P."/>
        </authorList>
    </citation>
    <scope>NUCLEOTIDE SEQUENCE [LARGE SCALE GENOMIC DNA]</scope>
    <source>
        <strain evidence="6 7">DSM 43925</strain>
    </source>
</reference>
<name>A0A438LZE3_9ACTN</name>
<evidence type="ECO:0000259" key="5">
    <source>
        <dbReference type="PROSITE" id="PS50932"/>
    </source>
</evidence>
<dbReference type="AlphaFoldDB" id="A0A438LZE3"/>
<dbReference type="EMBL" id="SAUN01000001">
    <property type="protein sequence ID" value="RVX38900.1"/>
    <property type="molecule type" value="Genomic_DNA"/>
</dbReference>
<dbReference type="CDD" id="cd06267">
    <property type="entry name" value="PBP1_LacI_sugar_binding-like"/>
    <property type="match status" value="1"/>
</dbReference>
<sequence>MLEQAPESEPSKTRASARAKRPTMADVAARVGVSRALVSLVFRNEPGASKETRDRVLRAADELGYRPDNAARLLARNRSMVLGVMINIRNAFHADLVEAIYAEAERLGYEVLLSALGPTRDERKVVEALLGHRCEALILLGPNAGTDYLAELGAHTPTVVVGRRVPASGVDTVHTAENKGMRQAVDHLVGLGHRAIAHIDGGDGPGSAERRRAYRTAMRDHGLQDEIRVLPGDHTEESGEAAGETLLGDASLPTAVLAGNDRCAMGLMHVLSRAGVVIPKDISVVGYDDSHIAHLSHINLTTVRQDAEQMATLAVRSAVERLDDRRLPSRELILDARLVVRGTTAPPRS</sequence>
<gene>
    <name evidence="6" type="ORF">EDD27_1228</name>
</gene>
<dbReference type="Proteomes" id="UP000284824">
    <property type="component" value="Unassembled WGS sequence"/>
</dbReference>
<dbReference type="Pfam" id="PF00356">
    <property type="entry name" value="LacI"/>
    <property type="match status" value="1"/>
</dbReference>